<feature type="chain" id="PRO_5020836828" evidence="2">
    <location>
        <begin position="22"/>
        <end position="280"/>
    </location>
</feature>
<organism evidence="3 4">
    <name type="scientific">Longibaculum muris</name>
    <dbReference type="NCBI Taxonomy" id="1796628"/>
    <lineage>
        <taxon>Bacteria</taxon>
        <taxon>Bacillati</taxon>
        <taxon>Bacillota</taxon>
        <taxon>Erysipelotrichia</taxon>
        <taxon>Erysipelotrichales</taxon>
        <taxon>Coprobacillaceae</taxon>
        <taxon>Longibaculum</taxon>
    </lineage>
</organism>
<evidence type="ECO:0000256" key="2">
    <source>
        <dbReference type="SAM" id="SignalP"/>
    </source>
</evidence>
<keyword evidence="1" id="KW-1133">Transmembrane helix</keyword>
<feature type="transmembrane region" description="Helical" evidence="1">
    <location>
        <begin position="262"/>
        <end position="279"/>
    </location>
</feature>
<dbReference type="EMBL" id="SMCQ01000019">
    <property type="protein sequence ID" value="TCV95048.1"/>
    <property type="molecule type" value="Genomic_DNA"/>
</dbReference>
<keyword evidence="1" id="KW-0812">Transmembrane</keyword>
<protein>
    <submittedName>
        <fullName evidence="3">Uncharacterized protein</fullName>
    </submittedName>
</protein>
<evidence type="ECO:0000256" key="1">
    <source>
        <dbReference type="SAM" id="Phobius"/>
    </source>
</evidence>
<feature type="signal peptide" evidence="2">
    <location>
        <begin position="1"/>
        <end position="21"/>
    </location>
</feature>
<name>A0A4R3YTK3_9FIRM</name>
<dbReference type="AlphaFoldDB" id="A0A4R3YTK3"/>
<reference evidence="3 4" key="1">
    <citation type="submission" date="2019-03" db="EMBL/GenBank/DDBJ databases">
        <title>Genomic Encyclopedia of Type Strains, Phase IV (KMG-IV): sequencing the most valuable type-strain genomes for metagenomic binning, comparative biology and taxonomic classification.</title>
        <authorList>
            <person name="Goeker M."/>
        </authorList>
    </citation>
    <scope>NUCLEOTIDE SEQUENCE [LARGE SCALE GENOMIC DNA]</scope>
    <source>
        <strain evidence="3 4">DSM 29487</strain>
    </source>
</reference>
<evidence type="ECO:0000313" key="4">
    <source>
        <dbReference type="Proteomes" id="UP000295515"/>
    </source>
</evidence>
<evidence type="ECO:0000313" key="3">
    <source>
        <dbReference type="EMBL" id="TCV95048.1"/>
    </source>
</evidence>
<feature type="transmembrane region" description="Helical" evidence="1">
    <location>
        <begin position="225"/>
        <end position="250"/>
    </location>
</feature>
<keyword evidence="1" id="KW-0472">Membrane</keyword>
<accession>A0A4R3YTK3</accession>
<dbReference type="Proteomes" id="UP000295515">
    <property type="component" value="Unassembled WGS sequence"/>
</dbReference>
<feature type="transmembrane region" description="Helical" evidence="1">
    <location>
        <begin position="175"/>
        <end position="194"/>
    </location>
</feature>
<keyword evidence="4" id="KW-1185">Reference proteome</keyword>
<sequence length="280" mass="32693">MKKLLIFLTCLLMFCPSRVFADTGPKPSVKITIHGLQEKAYVTLLSKEASSGPFGVYENDEETDHFNNEFGPDEVWKAFINYQDKDGFYFISYFQECTDTFQWNYYPPNEFKVLIYFPESQSFITSSKSYERYAFESFYTISLDQQASFPTQKGIHEIDMDIKKEIFFNEVTYHFIERVVVTILIELLIALCFQIKKKRELKIIVLTNIATQILLNFMLQMLSVYYISVFAFLCYTLLEIAVIYIEAKIYQKYMKDHSKGELIGYATVANILSLLIGFAI</sequence>
<comment type="caution">
    <text evidence="3">The sequence shown here is derived from an EMBL/GenBank/DDBJ whole genome shotgun (WGS) entry which is preliminary data.</text>
</comment>
<keyword evidence="2" id="KW-0732">Signal</keyword>
<proteinExistence type="predicted"/>
<dbReference type="RefSeq" id="WP_066445021.1">
    <property type="nucleotide sequence ID" value="NZ_JANKBF010000017.1"/>
</dbReference>
<dbReference type="GeneID" id="98916128"/>
<gene>
    <name evidence="3" type="ORF">EDD60_11935</name>
</gene>